<dbReference type="Proteomes" id="UP000331127">
    <property type="component" value="Unassembled WGS sequence"/>
</dbReference>
<keyword evidence="2" id="KW-1185">Reference proteome</keyword>
<sequence>MMPPTPAQLGAAATAAARDARRNHYARLLAKGNDRELAAETVGISERTRQRYEAQLREAR</sequence>
<evidence type="ECO:0000313" key="2">
    <source>
        <dbReference type="Proteomes" id="UP000331127"/>
    </source>
</evidence>
<reference evidence="1 2" key="1">
    <citation type="submission" date="2019-10" db="EMBL/GenBank/DDBJ databases">
        <title>Whole genome shotgun sequence of Acrocarpospora macrocephala NBRC 16266.</title>
        <authorList>
            <person name="Ichikawa N."/>
            <person name="Kimura A."/>
            <person name="Kitahashi Y."/>
            <person name="Komaki H."/>
            <person name="Oguchi A."/>
        </authorList>
    </citation>
    <scope>NUCLEOTIDE SEQUENCE [LARGE SCALE GENOMIC DNA]</scope>
    <source>
        <strain evidence="1 2">NBRC 16266</strain>
    </source>
</reference>
<accession>A0A5M3WMC2</accession>
<proteinExistence type="predicted"/>
<gene>
    <name evidence="1" type="ORF">Amac_010630</name>
</gene>
<dbReference type="AlphaFoldDB" id="A0A5M3WMC2"/>
<evidence type="ECO:0000313" key="1">
    <source>
        <dbReference type="EMBL" id="GES07468.1"/>
    </source>
</evidence>
<dbReference type="EMBL" id="BLAE01000006">
    <property type="protein sequence ID" value="GES07468.1"/>
    <property type="molecule type" value="Genomic_DNA"/>
</dbReference>
<protein>
    <submittedName>
        <fullName evidence="1">Uncharacterized protein</fullName>
    </submittedName>
</protein>
<comment type="caution">
    <text evidence="1">The sequence shown here is derived from an EMBL/GenBank/DDBJ whole genome shotgun (WGS) entry which is preliminary data.</text>
</comment>
<organism evidence="1 2">
    <name type="scientific">Acrocarpospora macrocephala</name>
    <dbReference type="NCBI Taxonomy" id="150177"/>
    <lineage>
        <taxon>Bacteria</taxon>
        <taxon>Bacillati</taxon>
        <taxon>Actinomycetota</taxon>
        <taxon>Actinomycetes</taxon>
        <taxon>Streptosporangiales</taxon>
        <taxon>Streptosporangiaceae</taxon>
        <taxon>Acrocarpospora</taxon>
    </lineage>
</organism>
<dbReference type="RefSeq" id="WP_155353174.1">
    <property type="nucleotide sequence ID" value="NZ_BAAAHL010000012.1"/>
</dbReference>
<name>A0A5M3WMC2_9ACTN</name>